<evidence type="ECO:0000256" key="1">
    <source>
        <dbReference type="SAM" id="MobiDB-lite"/>
    </source>
</evidence>
<sequence>MNREDKSEKVQIKLPAEVAKIMSKWGGHSVRLAAARGALPMSGSNLVMVLFVFYNGENPELKEEALSTLQTLPAKIILAALSLPELHPAIIDLIVHLRFEDEAVMQAVLVHPMTGIRSLLFIAENSSGQVLDMLADNDKILRKSDILRKAIINNPNTEKVTRLRLGWVEPQEKADPPEEKEIEAAADDSDQDQAVAGAENEDKLDDESLSKYQQLQEMSVNEKIKMALTGDKEWRTLLIREANKQINTAVLRNPRITEAEAIAVALNRSSSEELIRIILLNRDWVKLYDMKKALVYHPRTPVQQAMRLMSFLSERDIKELATSRNVTQPIINNARRMLSTKKR</sequence>
<protein>
    <recommendedName>
        <fullName evidence="4">DUF2336 domain-containing protein</fullName>
    </recommendedName>
</protein>
<keyword evidence="3" id="KW-1185">Reference proteome</keyword>
<feature type="region of interest" description="Disordered" evidence="1">
    <location>
        <begin position="184"/>
        <end position="208"/>
    </location>
</feature>
<comment type="caution">
    <text evidence="2">The sequence shown here is derived from an EMBL/GenBank/DDBJ whole genome shotgun (WGS) entry which is preliminary data.</text>
</comment>
<evidence type="ECO:0008006" key="4">
    <source>
        <dbReference type="Google" id="ProtNLM"/>
    </source>
</evidence>
<dbReference type="AlphaFoldDB" id="A0A8J6ULL6"/>
<dbReference type="EMBL" id="JACWUN010000014">
    <property type="protein sequence ID" value="MBD1401372.1"/>
    <property type="molecule type" value="Genomic_DNA"/>
</dbReference>
<proteinExistence type="predicted"/>
<evidence type="ECO:0000313" key="3">
    <source>
        <dbReference type="Proteomes" id="UP000632828"/>
    </source>
</evidence>
<evidence type="ECO:0000313" key="2">
    <source>
        <dbReference type="EMBL" id="MBD1401372.1"/>
    </source>
</evidence>
<name>A0A8J6ULL6_9BACT</name>
<gene>
    <name evidence="2" type="ORF">ICT70_11875</name>
</gene>
<dbReference type="Proteomes" id="UP000632828">
    <property type="component" value="Unassembled WGS sequence"/>
</dbReference>
<reference evidence="2" key="1">
    <citation type="submission" date="2020-09" db="EMBL/GenBank/DDBJ databases">
        <title>Pelobacter alkaliphilus sp. nov., a novel anaerobic arsenate-reducing bacterium from terrestrial mud volcano.</title>
        <authorList>
            <person name="Khomyakova M.A."/>
            <person name="Merkel A.Y."/>
            <person name="Slobodkin A.I."/>
        </authorList>
    </citation>
    <scope>NUCLEOTIDE SEQUENCE</scope>
    <source>
        <strain evidence="2">M08fum</strain>
    </source>
</reference>
<accession>A0A8J6ULL6</accession>
<organism evidence="2 3">
    <name type="scientific">Pelovirga terrestris</name>
    <dbReference type="NCBI Taxonomy" id="2771352"/>
    <lineage>
        <taxon>Bacteria</taxon>
        <taxon>Pseudomonadati</taxon>
        <taxon>Thermodesulfobacteriota</taxon>
        <taxon>Desulfuromonadia</taxon>
        <taxon>Geobacterales</taxon>
        <taxon>Geobacteraceae</taxon>
        <taxon>Pelovirga</taxon>
    </lineage>
</organism>